<keyword evidence="6" id="KW-1185">Reference proteome</keyword>
<dbReference type="PROSITE" id="PS00211">
    <property type="entry name" value="ABC_TRANSPORTER_1"/>
    <property type="match status" value="1"/>
</dbReference>
<dbReference type="PANTHER" id="PTHR42855:SF1">
    <property type="entry name" value="ABC TRANSPORTER DOMAIN-CONTAINING PROTEIN"/>
    <property type="match status" value="1"/>
</dbReference>
<dbReference type="AlphaFoldDB" id="A0A220UG05"/>
<dbReference type="Proteomes" id="UP000198398">
    <property type="component" value="Chromosome"/>
</dbReference>
<feature type="region of interest" description="Disordered" evidence="3">
    <location>
        <begin position="505"/>
        <end position="570"/>
    </location>
</feature>
<gene>
    <name evidence="5" type="ORF">CFK39_14595</name>
</gene>
<dbReference type="GO" id="GO:0003677">
    <property type="term" value="F:DNA binding"/>
    <property type="evidence" value="ECO:0007669"/>
    <property type="project" value="InterPro"/>
</dbReference>
<dbReference type="KEGG" id="brv:CFK39_14595"/>
<dbReference type="Gene3D" id="3.40.50.300">
    <property type="entry name" value="P-loop containing nucleotide triphosphate hydrolases"/>
    <property type="match status" value="2"/>
</dbReference>
<feature type="compositionally biased region" description="Gly residues" evidence="3">
    <location>
        <begin position="529"/>
        <end position="542"/>
    </location>
</feature>
<evidence type="ECO:0000313" key="6">
    <source>
        <dbReference type="Proteomes" id="UP000198398"/>
    </source>
</evidence>
<reference evidence="6" key="1">
    <citation type="submission" date="2017-07" db="EMBL/GenBank/DDBJ databases">
        <title>Brachybacterium sp. VR2415.</title>
        <authorList>
            <person name="Tak E.J."/>
            <person name="Bae J.-W."/>
        </authorList>
    </citation>
    <scope>NUCLEOTIDE SEQUENCE [LARGE SCALE GENOMIC DNA]</scope>
    <source>
        <strain evidence="6">VR2415</strain>
    </source>
</reference>
<organism evidence="5 6">
    <name type="scientific">Brachybacterium avium</name>
    <dbReference type="NCBI Taxonomy" id="2017485"/>
    <lineage>
        <taxon>Bacteria</taxon>
        <taxon>Bacillati</taxon>
        <taxon>Actinomycetota</taxon>
        <taxon>Actinomycetes</taxon>
        <taxon>Micrococcales</taxon>
        <taxon>Dermabacteraceae</taxon>
        <taxon>Brachybacterium</taxon>
    </lineage>
</organism>
<dbReference type="SUPFAM" id="SSF52540">
    <property type="entry name" value="P-loop containing nucleoside triphosphate hydrolases"/>
    <property type="match status" value="2"/>
</dbReference>
<evidence type="ECO:0000256" key="1">
    <source>
        <dbReference type="ARBA" id="ARBA00022741"/>
    </source>
</evidence>
<dbReference type="GO" id="GO:0005524">
    <property type="term" value="F:ATP binding"/>
    <property type="evidence" value="ECO:0007669"/>
    <property type="project" value="UniProtKB-KW"/>
</dbReference>
<dbReference type="InterPro" id="IPR003593">
    <property type="entry name" value="AAA+_ATPase"/>
</dbReference>
<protein>
    <submittedName>
        <fullName evidence="5">ABC transporter ATP-binding protein</fullName>
    </submittedName>
</protein>
<dbReference type="InterPro" id="IPR032524">
    <property type="entry name" value="ABC_tran_C"/>
</dbReference>
<dbReference type="Gene3D" id="1.10.287.380">
    <property type="entry name" value="Valyl-tRNA synthetase, C-terminal domain"/>
    <property type="match status" value="1"/>
</dbReference>
<dbReference type="InterPro" id="IPR051309">
    <property type="entry name" value="ABCF_ATPase"/>
</dbReference>
<feature type="domain" description="ABC transporter" evidence="4">
    <location>
        <begin position="5"/>
        <end position="223"/>
    </location>
</feature>
<keyword evidence="1" id="KW-0547">Nucleotide-binding</keyword>
<name>A0A220UG05_9MICO</name>
<dbReference type="Pfam" id="PF00005">
    <property type="entry name" value="ABC_tran"/>
    <property type="match status" value="2"/>
</dbReference>
<accession>A0A220UG05</accession>
<dbReference type="SMART" id="SM00382">
    <property type="entry name" value="AAA"/>
    <property type="match status" value="2"/>
</dbReference>
<evidence type="ECO:0000313" key="5">
    <source>
        <dbReference type="EMBL" id="ASK66836.1"/>
    </source>
</evidence>
<dbReference type="InterPro" id="IPR037118">
    <property type="entry name" value="Val-tRNA_synth_C_sf"/>
</dbReference>
<dbReference type="InterPro" id="IPR032781">
    <property type="entry name" value="ABC_tran_Xtn"/>
</dbReference>
<keyword evidence="2 5" id="KW-0067">ATP-binding</keyword>
<dbReference type="InterPro" id="IPR003439">
    <property type="entry name" value="ABC_transporter-like_ATP-bd"/>
</dbReference>
<feature type="compositionally biased region" description="Low complexity" evidence="3">
    <location>
        <begin position="543"/>
        <end position="559"/>
    </location>
</feature>
<dbReference type="EMBL" id="CP022316">
    <property type="protein sequence ID" value="ASK66836.1"/>
    <property type="molecule type" value="Genomic_DNA"/>
</dbReference>
<dbReference type="PROSITE" id="PS50893">
    <property type="entry name" value="ABC_TRANSPORTER_2"/>
    <property type="match status" value="2"/>
</dbReference>
<evidence type="ECO:0000256" key="3">
    <source>
        <dbReference type="SAM" id="MobiDB-lite"/>
    </source>
</evidence>
<dbReference type="InterPro" id="IPR017871">
    <property type="entry name" value="ABC_transporter-like_CS"/>
</dbReference>
<evidence type="ECO:0000259" key="4">
    <source>
        <dbReference type="PROSITE" id="PS50893"/>
    </source>
</evidence>
<dbReference type="PANTHER" id="PTHR42855">
    <property type="entry name" value="ABC TRANSPORTER ATP-BINDING SUBUNIT"/>
    <property type="match status" value="1"/>
</dbReference>
<proteinExistence type="predicted"/>
<sequence>MAHLLGTQSLHVALPDRVLLDDITVGIDAGDRIGVVGRNGDGKSTLLRLLARLTTPDEGRVTVRGGVRVGVLSQQDEATADTTVRHRVVGDRPEYEWASDPRIRDVLSGLLEGIDLESPLTSLSGGQLRRVHLAELLVGDWDVLLLDEPTNHLDVEGISWLAEHLRRRWSPKDGGLVVITHDRWFLDAVCTRMWEVHDGVVEPFEGGYAAYVLQRVERDRQAAAIESKRQNLMRKELAWLRRGAPARTSKPKFRIDAANELISDEPPVRDSVALTQLATSRLGRDVIDVLDVDAGYGDVTVLRDVTVHIGPADRIGVLGPNGAGKSTLLALITGDLEPQAGRVKKGKTVTVRQVTQQLEGLQEHLDSRVSDVVGRYRTTFRSGKDEVTPGQLLERLGFTAAHQKVKVGALSGGQQRRLDLLLTLLDEPNILVLDEPTNDMDTDMLAAMEDLLDTWPGPLLVVSHDRYLLERVTDIQYAVLDGTVRHVPGGVEQYLELRAAGAGKGAVPASGAAGSGRGSGSPGSSRGASGAGAVGGGSGGSGRSPASDAAAGSSAAGAPTLSGPESHAAQKELGAVERRMQKLEQRTTSLHTKLADHDQSDYVGLAEITAQLREVESEIESLEERWLELSELLG</sequence>
<dbReference type="InterPro" id="IPR027417">
    <property type="entry name" value="P-loop_NTPase"/>
</dbReference>
<dbReference type="OrthoDB" id="5168237at2"/>
<feature type="domain" description="ABC transporter" evidence="4">
    <location>
        <begin position="287"/>
        <end position="506"/>
    </location>
</feature>
<dbReference type="CDD" id="cd03221">
    <property type="entry name" value="ABCF_EF-3"/>
    <property type="match status" value="2"/>
</dbReference>
<dbReference type="Pfam" id="PF16326">
    <property type="entry name" value="ABC_tran_CTD"/>
    <property type="match status" value="1"/>
</dbReference>
<dbReference type="Pfam" id="PF12848">
    <property type="entry name" value="ABC_tran_Xtn"/>
    <property type="match status" value="1"/>
</dbReference>
<dbReference type="GO" id="GO:0016887">
    <property type="term" value="F:ATP hydrolysis activity"/>
    <property type="evidence" value="ECO:0007669"/>
    <property type="project" value="InterPro"/>
</dbReference>
<dbReference type="RefSeq" id="WP_089066072.1">
    <property type="nucleotide sequence ID" value="NZ_CP022316.1"/>
</dbReference>
<evidence type="ECO:0000256" key="2">
    <source>
        <dbReference type="ARBA" id="ARBA00022840"/>
    </source>
</evidence>